<feature type="region of interest" description="Disordered" evidence="6">
    <location>
        <begin position="270"/>
        <end position="305"/>
    </location>
</feature>
<dbReference type="SUPFAM" id="SSF52540">
    <property type="entry name" value="P-loop containing nucleoside triphosphate hydrolases"/>
    <property type="match status" value="1"/>
</dbReference>
<dbReference type="Gene3D" id="1.25.40.10">
    <property type="entry name" value="Tetratricopeptide repeat domain"/>
    <property type="match status" value="3"/>
</dbReference>
<dbReference type="Gene3D" id="3.40.50.300">
    <property type="entry name" value="P-loop containing nucleotide triphosphate hydrolases"/>
    <property type="match status" value="1"/>
</dbReference>
<keyword evidence="3 5" id="KW-0238">DNA-binding</keyword>
<name>A0ABP5H487_9ACTN</name>
<feature type="DNA-binding region" description="OmpR/PhoB-type" evidence="5">
    <location>
        <begin position="1"/>
        <end position="97"/>
    </location>
</feature>
<evidence type="ECO:0000256" key="3">
    <source>
        <dbReference type="ARBA" id="ARBA00023125"/>
    </source>
</evidence>
<dbReference type="InterPro" id="IPR005158">
    <property type="entry name" value="BTAD"/>
</dbReference>
<dbReference type="RefSeq" id="WP_344671410.1">
    <property type="nucleotide sequence ID" value="NZ_BAAAQN010000081.1"/>
</dbReference>
<comment type="caution">
    <text evidence="8">The sequence shown here is derived from an EMBL/GenBank/DDBJ whole genome shotgun (WGS) entry which is preliminary data.</text>
</comment>
<proteinExistence type="inferred from homology"/>
<dbReference type="Proteomes" id="UP001500751">
    <property type="component" value="Unassembled WGS sequence"/>
</dbReference>
<dbReference type="Gene3D" id="1.10.10.10">
    <property type="entry name" value="Winged helix-like DNA-binding domain superfamily/Winged helix DNA-binding domain"/>
    <property type="match status" value="2"/>
</dbReference>
<feature type="compositionally biased region" description="Low complexity" evidence="6">
    <location>
        <begin position="270"/>
        <end position="293"/>
    </location>
</feature>
<gene>
    <name evidence="8" type="primary">afsR_4</name>
    <name evidence="8" type="ORF">GCM10009839_84800</name>
</gene>
<evidence type="ECO:0000256" key="2">
    <source>
        <dbReference type="ARBA" id="ARBA00023015"/>
    </source>
</evidence>
<keyword evidence="9" id="KW-1185">Reference proteome</keyword>
<dbReference type="SMART" id="SM00028">
    <property type="entry name" value="TPR"/>
    <property type="match status" value="5"/>
</dbReference>
<dbReference type="SUPFAM" id="SSF48452">
    <property type="entry name" value="TPR-like"/>
    <property type="match status" value="3"/>
</dbReference>
<evidence type="ECO:0000256" key="6">
    <source>
        <dbReference type="SAM" id="MobiDB-lite"/>
    </source>
</evidence>
<evidence type="ECO:0000256" key="4">
    <source>
        <dbReference type="ARBA" id="ARBA00023163"/>
    </source>
</evidence>
<dbReference type="Pfam" id="PF00486">
    <property type="entry name" value="Trans_reg_C"/>
    <property type="match status" value="1"/>
</dbReference>
<evidence type="ECO:0000313" key="8">
    <source>
        <dbReference type="EMBL" id="GAA2060965.1"/>
    </source>
</evidence>
<evidence type="ECO:0000259" key="7">
    <source>
        <dbReference type="PROSITE" id="PS51755"/>
    </source>
</evidence>
<dbReference type="SUPFAM" id="SSF46894">
    <property type="entry name" value="C-terminal effector domain of the bipartite response regulators"/>
    <property type="match status" value="1"/>
</dbReference>
<protein>
    <submittedName>
        <fullName evidence="8">Transcriptional regulator AfsR</fullName>
    </submittedName>
</protein>
<dbReference type="InterPro" id="IPR011990">
    <property type="entry name" value="TPR-like_helical_dom_sf"/>
</dbReference>
<evidence type="ECO:0000256" key="5">
    <source>
        <dbReference type="PROSITE-ProRule" id="PRU01091"/>
    </source>
</evidence>
<dbReference type="SMART" id="SM00862">
    <property type="entry name" value="Trans_reg_C"/>
    <property type="match status" value="1"/>
</dbReference>
<feature type="domain" description="OmpR/PhoB-type" evidence="7">
    <location>
        <begin position="1"/>
        <end position="97"/>
    </location>
</feature>
<organism evidence="8 9">
    <name type="scientific">Catenulispora yoronensis</name>
    <dbReference type="NCBI Taxonomy" id="450799"/>
    <lineage>
        <taxon>Bacteria</taxon>
        <taxon>Bacillati</taxon>
        <taxon>Actinomycetota</taxon>
        <taxon>Actinomycetes</taxon>
        <taxon>Catenulisporales</taxon>
        <taxon>Catenulisporaceae</taxon>
        <taxon>Catenulispora</taxon>
    </lineage>
</organism>
<dbReference type="CDD" id="cd15831">
    <property type="entry name" value="BTAD"/>
    <property type="match status" value="1"/>
</dbReference>
<dbReference type="InterPro" id="IPR019734">
    <property type="entry name" value="TPR_rpt"/>
</dbReference>
<dbReference type="SMART" id="SM01043">
    <property type="entry name" value="BTAD"/>
    <property type="match status" value="1"/>
</dbReference>
<dbReference type="EMBL" id="BAAAQN010000081">
    <property type="protein sequence ID" value="GAA2060965.1"/>
    <property type="molecule type" value="Genomic_DNA"/>
</dbReference>
<dbReference type="InterPro" id="IPR002182">
    <property type="entry name" value="NB-ARC"/>
</dbReference>
<sequence>MVVQFGLLGPVRALRVSDAGLPAEELKVGSPQQQAVLALLASRAGRVATADELIEGLWGGEPPEGALGTVRTYAFRLRKVFGAEAIVSIAGGYALQAERSQVDLFTFDDLVASAERRRLAGDFVRARDDLAAALALWRGTPLAGIPGPNAESLRSTLLERRIAVQESRIALDLMLGRGGEAVSELTVLTAEYPLREGLRAQLMLALYQTGRQAEALGVYADTRRLLRSELGVEPGSDLSDLHQRILRADPSLARPVPDTAELVPIATETVAGGTGTGTDKATGNAAAAPTAIASPQPEPTPKAPAQLPADTADFTGRENLTQVLAARIAATVGQSVAVCALSGLGGVGKTALAIHLGHQVRAEFPDGQLYVDLRGGDPEPADPASILAAFLRGLGMPEGETAPGLEERAAAYRSALAGRRVLIVLDNARDASQVRPLLPGSAGCAVIVTSRPKLTSLAGATFADLDVLDPGEAMNMFTRIIGDERLGAEHTAAIDVVALCGYLPLAVRVAASRLASRPHWRIASLAARLSDERRRLGELAVGDLAVRTAFELGYHQLTPVQADVFRRLSVLDSSDVSAAAAAAMIAQDEADTEEVLESLVDAAMLESASPGRYRYHDLLRLYARERFEEEGGDSLTGYVNLLDYYLAAVRRLRHVAPEEHGLPATRSLGRDFLSLEEGVKWIAAEGGTVESVFDRHVLVQPASGWSPAPLALAVELLDHLVALPGIERYAEELAQAGRNAAAAAFQTGDVRSEARARHSLARILYATYQVDSAAREAERSIQAAERIGGDYTQADAINLLAMTRADLGMDEEAIALYERAVAVSQDFKDVAEEAAARQNMARSLLVLGRVEDAVSSTMAGLELCRALGDDVSTGYALFQAGSIYLETRAYQESLTYFIDAARYFSGDHPSMEGAAHASTARALLAIGEAGRALEYAERAVSVLRGTADTWQHATALAALADVLDVAGQPERARGCREEALAMFIVIGAPEAEHIRDMLYIPGPASAAG</sequence>
<evidence type="ECO:0000256" key="1">
    <source>
        <dbReference type="ARBA" id="ARBA00005820"/>
    </source>
</evidence>
<comment type="similarity">
    <text evidence="1">Belongs to the AfsR/DnrI/RedD regulatory family.</text>
</comment>
<dbReference type="InterPro" id="IPR001867">
    <property type="entry name" value="OmpR/PhoB-type_DNA-bd"/>
</dbReference>
<keyword evidence="2" id="KW-0805">Transcription regulation</keyword>
<dbReference type="PRINTS" id="PR00364">
    <property type="entry name" value="DISEASERSIST"/>
</dbReference>
<dbReference type="PROSITE" id="PS51755">
    <property type="entry name" value="OMPR_PHOB"/>
    <property type="match status" value="1"/>
</dbReference>
<evidence type="ECO:0000313" key="9">
    <source>
        <dbReference type="Proteomes" id="UP001500751"/>
    </source>
</evidence>
<dbReference type="InterPro" id="IPR051677">
    <property type="entry name" value="AfsR-DnrI-RedD_regulator"/>
</dbReference>
<dbReference type="InterPro" id="IPR036388">
    <property type="entry name" value="WH-like_DNA-bd_sf"/>
</dbReference>
<accession>A0ABP5H487</accession>
<reference evidence="9" key="1">
    <citation type="journal article" date="2019" name="Int. J. Syst. Evol. Microbiol.">
        <title>The Global Catalogue of Microorganisms (GCM) 10K type strain sequencing project: providing services to taxonomists for standard genome sequencing and annotation.</title>
        <authorList>
            <consortium name="The Broad Institute Genomics Platform"/>
            <consortium name="The Broad Institute Genome Sequencing Center for Infectious Disease"/>
            <person name="Wu L."/>
            <person name="Ma J."/>
        </authorList>
    </citation>
    <scope>NUCLEOTIDE SEQUENCE [LARGE SCALE GENOMIC DNA]</scope>
    <source>
        <strain evidence="9">JCM 16014</strain>
    </source>
</reference>
<dbReference type="PANTHER" id="PTHR35807:SF1">
    <property type="entry name" value="TRANSCRIPTIONAL REGULATOR REDD"/>
    <property type="match status" value="1"/>
</dbReference>
<dbReference type="Pfam" id="PF00931">
    <property type="entry name" value="NB-ARC"/>
    <property type="match status" value="1"/>
</dbReference>
<keyword evidence="4" id="KW-0804">Transcription</keyword>
<dbReference type="Pfam" id="PF03704">
    <property type="entry name" value="BTAD"/>
    <property type="match status" value="1"/>
</dbReference>
<dbReference type="InterPro" id="IPR027417">
    <property type="entry name" value="P-loop_NTPase"/>
</dbReference>
<dbReference type="PANTHER" id="PTHR35807">
    <property type="entry name" value="TRANSCRIPTIONAL REGULATOR REDD-RELATED"/>
    <property type="match status" value="1"/>
</dbReference>
<dbReference type="InterPro" id="IPR016032">
    <property type="entry name" value="Sig_transdc_resp-reg_C-effctor"/>
</dbReference>